<dbReference type="PANTHER" id="PTHR33495:SF2">
    <property type="entry name" value="ANTI-SIGMA FACTOR ANTAGONIST TM_1081-RELATED"/>
    <property type="match status" value="1"/>
</dbReference>
<protein>
    <submittedName>
        <fullName evidence="2">STAS domain-containing protein</fullName>
    </submittedName>
</protein>
<gene>
    <name evidence="2" type="ORF">ACFO8L_06780</name>
</gene>
<reference evidence="3" key="1">
    <citation type="journal article" date="2019" name="Int. J. Syst. Evol. Microbiol.">
        <title>The Global Catalogue of Microorganisms (GCM) 10K type strain sequencing project: providing services to taxonomists for standard genome sequencing and annotation.</title>
        <authorList>
            <consortium name="The Broad Institute Genomics Platform"/>
            <consortium name="The Broad Institute Genome Sequencing Center for Infectious Disease"/>
            <person name="Wu L."/>
            <person name="Ma J."/>
        </authorList>
    </citation>
    <scope>NUCLEOTIDE SEQUENCE [LARGE SCALE GENOMIC DNA]</scope>
    <source>
        <strain evidence="3">CCUG 49560</strain>
    </source>
</reference>
<dbReference type="PANTHER" id="PTHR33495">
    <property type="entry name" value="ANTI-SIGMA FACTOR ANTAGONIST TM_1081-RELATED-RELATED"/>
    <property type="match status" value="1"/>
</dbReference>
<evidence type="ECO:0000313" key="2">
    <source>
        <dbReference type="EMBL" id="MFC4585767.1"/>
    </source>
</evidence>
<dbReference type="CDD" id="cd07043">
    <property type="entry name" value="STAS_anti-anti-sigma_factors"/>
    <property type="match status" value="1"/>
</dbReference>
<sequence length="125" mass="12988">MALQMAVIDHRDPGCTLVEMTGALDATSGPAAQARLRELIAGGRDRLVLDVSGLGFCDSGGIWLLLDVHRRADAAGGWVRLAGVTGFLSRLFSITQLHAAFTIDADVAASLAAVAAERNSPVSDS</sequence>
<dbReference type="InterPro" id="IPR036513">
    <property type="entry name" value="STAS_dom_sf"/>
</dbReference>
<proteinExistence type="predicted"/>
<dbReference type="InterPro" id="IPR058548">
    <property type="entry name" value="MlaB-like_STAS"/>
</dbReference>
<feature type="domain" description="STAS" evidence="1">
    <location>
        <begin position="13"/>
        <end position="114"/>
    </location>
</feature>
<comment type="caution">
    <text evidence="2">The sequence shown here is derived from an EMBL/GenBank/DDBJ whole genome shotgun (WGS) entry which is preliminary data.</text>
</comment>
<dbReference type="PROSITE" id="PS50801">
    <property type="entry name" value="STAS"/>
    <property type="match status" value="1"/>
</dbReference>
<dbReference type="EMBL" id="JBHSFN010000003">
    <property type="protein sequence ID" value="MFC4585767.1"/>
    <property type="molecule type" value="Genomic_DNA"/>
</dbReference>
<accession>A0ABV9E8A9</accession>
<dbReference type="SUPFAM" id="SSF52091">
    <property type="entry name" value="SpoIIaa-like"/>
    <property type="match status" value="1"/>
</dbReference>
<evidence type="ECO:0000313" key="3">
    <source>
        <dbReference type="Proteomes" id="UP001595891"/>
    </source>
</evidence>
<evidence type="ECO:0000259" key="1">
    <source>
        <dbReference type="PROSITE" id="PS50801"/>
    </source>
</evidence>
<dbReference type="InterPro" id="IPR002645">
    <property type="entry name" value="STAS_dom"/>
</dbReference>
<dbReference type="Proteomes" id="UP001595891">
    <property type="component" value="Unassembled WGS sequence"/>
</dbReference>
<dbReference type="Gene3D" id="3.30.750.24">
    <property type="entry name" value="STAS domain"/>
    <property type="match status" value="1"/>
</dbReference>
<dbReference type="RefSeq" id="WP_262841248.1">
    <property type="nucleotide sequence ID" value="NZ_JANZYP010000004.1"/>
</dbReference>
<keyword evidence="3" id="KW-1185">Reference proteome</keyword>
<name>A0ABV9E8A9_9ACTN</name>
<dbReference type="Pfam" id="PF13466">
    <property type="entry name" value="STAS_2"/>
    <property type="match status" value="1"/>
</dbReference>
<organism evidence="2 3">
    <name type="scientific">Sphaerisporangium corydalis</name>
    <dbReference type="NCBI Taxonomy" id="1441875"/>
    <lineage>
        <taxon>Bacteria</taxon>
        <taxon>Bacillati</taxon>
        <taxon>Actinomycetota</taxon>
        <taxon>Actinomycetes</taxon>
        <taxon>Streptosporangiales</taxon>
        <taxon>Streptosporangiaceae</taxon>
        <taxon>Sphaerisporangium</taxon>
    </lineage>
</organism>